<dbReference type="RefSeq" id="WP_141820518.1">
    <property type="nucleotide sequence ID" value="NZ_BAAAQC010000016.1"/>
</dbReference>
<reference evidence="1 2" key="1">
    <citation type="submission" date="2019-06" db="EMBL/GenBank/DDBJ databases">
        <title>Sequencing the genomes of 1000 actinobacteria strains.</title>
        <authorList>
            <person name="Klenk H.-P."/>
        </authorList>
    </citation>
    <scope>NUCLEOTIDE SEQUENCE [LARGE SCALE GENOMIC DNA]</scope>
    <source>
        <strain evidence="1 2">DSM 21776</strain>
    </source>
</reference>
<protein>
    <submittedName>
        <fullName evidence="1">Uncharacterized protein</fullName>
    </submittedName>
</protein>
<dbReference type="AlphaFoldDB" id="A0A543PV24"/>
<dbReference type="Proteomes" id="UP000320085">
    <property type="component" value="Unassembled WGS sequence"/>
</dbReference>
<name>A0A543PV24_9MICO</name>
<comment type="caution">
    <text evidence="1">The sequence shown here is derived from an EMBL/GenBank/DDBJ whole genome shotgun (WGS) entry which is preliminary data.</text>
</comment>
<gene>
    <name evidence="1" type="ORF">FHX52_1048</name>
</gene>
<evidence type="ECO:0000313" key="2">
    <source>
        <dbReference type="Proteomes" id="UP000320085"/>
    </source>
</evidence>
<sequence>MILLDFDGRTIRDTDDPAEHGIPAVQLPRRRCPVCSTVRDLSDFPREAGGVLGRGRTCTSCRTVPRDRTPRIARTSHRFRSDFADLIAD</sequence>
<evidence type="ECO:0000313" key="1">
    <source>
        <dbReference type="EMBL" id="TQN47929.1"/>
    </source>
</evidence>
<organism evidence="1 2">
    <name type="scientific">Humibacillus xanthopallidus</name>
    <dbReference type="NCBI Taxonomy" id="412689"/>
    <lineage>
        <taxon>Bacteria</taxon>
        <taxon>Bacillati</taxon>
        <taxon>Actinomycetota</taxon>
        <taxon>Actinomycetes</taxon>
        <taxon>Micrococcales</taxon>
        <taxon>Intrasporangiaceae</taxon>
        <taxon>Humibacillus</taxon>
    </lineage>
</organism>
<accession>A0A543PV24</accession>
<proteinExistence type="predicted"/>
<dbReference type="EMBL" id="VFQF01000001">
    <property type="protein sequence ID" value="TQN47929.1"/>
    <property type="molecule type" value="Genomic_DNA"/>
</dbReference>